<accession>A0A4Y2CJS2</accession>
<gene>
    <name evidence="1" type="ORF">AVEN_105634_1</name>
</gene>
<evidence type="ECO:0000313" key="2">
    <source>
        <dbReference type="Proteomes" id="UP000499080"/>
    </source>
</evidence>
<name>A0A4Y2CJS2_ARAVE</name>
<dbReference type="Proteomes" id="UP000499080">
    <property type="component" value="Unassembled WGS sequence"/>
</dbReference>
<proteinExistence type="predicted"/>
<dbReference type="EMBL" id="BGPR01086643">
    <property type="protein sequence ID" value="GBM04196.1"/>
    <property type="molecule type" value="Genomic_DNA"/>
</dbReference>
<protein>
    <submittedName>
        <fullName evidence="1">Uncharacterized protein</fullName>
    </submittedName>
</protein>
<comment type="caution">
    <text evidence="1">The sequence shown here is derived from an EMBL/GenBank/DDBJ whole genome shotgun (WGS) entry which is preliminary data.</text>
</comment>
<evidence type="ECO:0000313" key="1">
    <source>
        <dbReference type="EMBL" id="GBM04196.1"/>
    </source>
</evidence>
<keyword evidence="2" id="KW-1185">Reference proteome</keyword>
<reference evidence="1 2" key="1">
    <citation type="journal article" date="2019" name="Sci. Rep.">
        <title>Orb-weaving spider Araneus ventricosus genome elucidates the spidroin gene catalogue.</title>
        <authorList>
            <person name="Kono N."/>
            <person name="Nakamura H."/>
            <person name="Ohtoshi R."/>
            <person name="Moran D.A.P."/>
            <person name="Shinohara A."/>
            <person name="Yoshida Y."/>
            <person name="Fujiwara M."/>
            <person name="Mori M."/>
            <person name="Tomita M."/>
            <person name="Arakawa K."/>
        </authorList>
    </citation>
    <scope>NUCLEOTIDE SEQUENCE [LARGE SCALE GENOMIC DNA]</scope>
</reference>
<dbReference type="AlphaFoldDB" id="A0A4Y2CJS2"/>
<organism evidence="1 2">
    <name type="scientific">Araneus ventricosus</name>
    <name type="common">Orbweaver spider</name>
    <name type="synonym">Epeira ventricosa</name>
    <dbReference type="NCBI Taxonomy" id="182803"/>
    <lineage>
        <taxon>Eukaryota</taxon>
        <taxon>Metazoa</taxon>
        <taxon>Ecdysozoa</taxon>
        <taxon>Arthropoda</taxon>
        <taxon>Chelicerata</taxon>
        <taxon>Arachnida</taxon>
        <taxon>Araneae</taxon>
        <taxon>Araneomorphae</taxon>
        <taxon>Entelegynae</taxon>
        <taxon>Araneoidea</taxon>
        <taxon>Araneidae</taxon>
        <taxon>Araneus</taxon>
    </lineage>
</organism>
<sequence length="103" mass="11489">MQIHLNLLIKDKCTDESGSFNDALVLDNDMDAIFCESDYLLCSRSNSPGSGQEIFLKGWYLGSSISSRTCYNDLRSLGRTDYIVKPHLSMMVDVDSVGTLIKD</sequence>